<proteinExistence type="predicted"/>
<protein>
    <submittedName>
        <fullName evidence="2">Uncharacterized protein</fullName>
    </submittedName>
</protein>
<dbReference type="PANTHER" id="PTHR36038:SF3">
    <property type="entry name" value="OVATE FAMILY PROTEIN"/>
    <property type="match status" value="1"/>
</dbReference>
<keyword evidence="3" id="KW-1185">Reference proteome</keyword>
<dbReference type="PANTHER" id="PTHR36038">
    <property type="entry name" value="OS06G0102750 PROTEIN"/>
    <property type="match status" value="1"/>
</dbReference>
<dbReference type="EMBL" id="JBBNAG010000004">
    <property type="protein sequence ID" value="KAK9140681.1"/>
    <property type="molecule type" value="Genomic_DNA"/>
</dbReference>
<evidence type="ECO:0000313" key="3">
    <source>
        <dbReference type="Proteomes" id="UP001419268"/>
    </source>
</evidence>
<dbReference type="AlphaFoldDB" id="A0AAP0PH61"/>
<comment type="caution">
    <text evidence="2">The sequence shown here is derived from an EMBL/GenBank/DDBJ whole genome shotgun (WGS) entry which is preliminary data.</text>
</comment>
<organism evidence="2 3">
    <name type="scientific">Stephania cephalantha</name>
    <dbReference type="NCBI Taxonomy" id="152367"/>
    <lineage>
        <taxon>Eukaryota</taxon>
        <taxon>Viridiplantae</taxon>
        <taxon>Streptophyta</taxon>
        <taxon>Embryophyta</taxon>
        <taxon>Tracheophyta</taxon>
        <taxon>Spermatophyta</taxon>
        <taxon>Magnoliopsida</taxon>
        <taxon>Ranunculales</taxon>
        <taxon>Menispermaceae</taxon>
        <taxon>Menispermoideae</taxon>
        <taxon>Cissampelideae</taxon>
        <taxon>Stephania</taxon>
    </lineage>
</organism>
<feature type="compositionally biased region" description="Basic and acidic residues" evidence="1">
    <location>
        <begin position="151"/>
        <end position="165"/>
    </location>
</feature>
<evidence type="ECO:0000256" key="1">
    <source>
        <dbReference type="SAM" id="MobiDB-lite"/>
    </source>
</evidence>
<evidence type="ECO:0000313" key="2">
    <source>
        <dbReference type="EMBL" id="KAK9140681.1"/>
    </source>
</evidence>
<sequence>MQILQRLFKQKQEEAQARENVDAKKNKVVEGNEGAEVESKELISYTRCYVRPSSKKVKGEAEKKDLYSLRILLCRGNAAECFYSTLNLKCLGRFENRHYNLYQVRVKGQELLHMGHKAAESPAHVGNKVLPICEASTVTSSTSTDDQCVSSEKKEKQKGGDKNKTISRMKELLRWAAASQAEKGGKYIAIGRKVLHFRNRSGGKAPSQDDNDSTNSPKISFSWETLSCSTTSSAYTALSLTTPSKNNRKGAARASTNSLGHEDLMTSDNCIEENKVVKGDEDHHSPRAGNWITTDSEFVVLEL</sequence>
<dbReference type="Proteomes" id="UP001419268">
    <property type="component" value="Unassembled WGS sequence"/>
</dbReference>
<feature type="compositionally biased region" description="Low complexity" evidence="1">
    <location>
        <begin position="141"/>
        <end position="150"/>
    </location>
</feature>
<reference evidence="2 3" key="1">
    <citation type="submission" date="2024-01" db="EMBL/GenBank/DDBJ databases">
        <title>Genome assemblies of Stephania.</title>
        <authorList>
            <person name="Yang L."/>
        </authorList>
    </citation>
    <scope>NUCLEOTIDE SEQUENCE [LARGE SCALE GENOMIC DNA]</scope>
    <source>
        <strain evidence="2">JXDWG</strain>
        <tissue evidence="2">Leaf</tissue>
    </source>
</reference>
<gene>
    <name evidence="2" type="ORF">Scep_010362</name>
</gene>
<feature type="region of interest" description="Disordered" evidence="1">
    <location>
        <begin position="141"/>
        <end position="165"/>
    </location>
</feature>
<accession>A0AAP0PH61</accession>
<name>A0AAP0PH61_9MAGN</name>